<accession>A0AAN6MV56</accession>
<dbReference type="SUPFAM" id="SSF54160">
    <property type="entry name" value="Chromo domain-like"/>
    <property type="match status" value="1"/>
</dbReference>
<evidence type="ECO:0000256" key="1">
    <source>
        <dbReference type="ARBA" id="ARBA00011353"/>
    </source>
</evidence>
<protein>
    <recommendedName>
        <fullName evidence="3">Chromo domain-containing protein</fullName>
    </recommendedName>
</protein>
<dbReference type="Proteomes" id="UP001303473">
    <property type="component" value="Unassembled WGS sequence"/>
</dbReference>
<evidence type="ECO:0000313" key="4">
    <source>
        <dbReference type="EMBL" id="KAK3933615.1"/>
    </source>
</evidence>
<evidence type="ECO:0000313" key="5">
    <source>
        <dbReference type="Proteomes" id="UP001303473"/>
    </source>
</evidence>
<dbReference type="PROSITE" id="PS50013">
    <property type="entry name" value="CHROMO_2"/>
    <property type="match status" value="1"/>
</dbReference>
<feature type="compositionally biased region" description="Low complexity" evidence="2">
    <location>
        <begin position="184"/>
        <end position="205"/>
    </location>
</feature>
<dbReference type="InterPro" id="IPR016197">
    <property type="entry name" value="Chromo-like_dom_sf"/>
</dbReference>
<feature type="compositionally biased region" description="Basic residues" evidence="2">
    <location>
        <begin position="331"/>
        <end position="342"/>
    </location>
</feature>
<gene>
    <name evidence="4" type="ORF">QBC46DRAFT_348434</name>
</gene>
<name>A0AAN6MV56_9PEZI</name>
<dbReference type="EMBL" id="MU854107">
    <property type="protein sequence ID" value="KAK3933615.1"/>
    <property type="molecule type" value="Genomic_DNA"/>
</dbReference>
<evidence type="ECO:0000259" key="3">
    <source>
        <dbReference type="PROSITE" id="PS50013"/>
    </source>
</evidence>
<dbReference type="GO" id="GO:0006338">
    <property type="term" value="P:chromatin remodeling"/>
    <property type="evidence" value="ECO:0007669"/>
    <property type="project" value="UniProtKB-ARBA"/>
</dbReference>
<keyword evidence="5" id="KW-1185">Reference proteome</keyword>
<feature type="compositionally biased region" description="Low complexity" evidence="2">
    <location>
        <begin position="156"/>
        <end position="173"/>
    </location>
</feature>
<feature type="domain" description="Chromo" evidence="3">
    <location>
        <begin position="484"/>
        <end position="538"/>
    </location>
</feature>
<sequence>MAGISLDNQIFFEPPSVADGKLAGRSRSPQNRGFSVASLGSPKELQRDGFGTGRSPTDPSMADAIVISSDSESDYNDLDNSQSDTFPPVDELPVRHNIESGSIAGISLCNNTPDDNIAPRELWASDAANSGSPGSGPQALATGNRSQAFPGVQVGSEAPALAELAERQAAALSRQEHEAGAKYTTTSPSPLSSPKALSSPAPLQAGSDEKLSDSAGPNDVVLPSPQSAKDTSQAASHGDREDEAVPRCVKPKAGRRTAALRYMNRRPVTALGVGDINDLQQSGKGKDTGPSPHKRRRPGSRRSPGSRGEDSEDEEAYSPFQDSDEWNGRPPQRKRRRARPPKPARAEASGRQKRSTYRSTESGSVHIPTPPSSRGSNEQHDPAEALSAKITEWLLKNTVVRSAVVDDVTTFQLQFKADLYCSNHKRHMVSNPQSHDRPDVSTKRCNSKPGRRSTSVTQMPSDDPPLSDTHDDVQSPMSAQEPEWKVEKILGTRKRGRGNQVLVQWAGFERPTWEPMRNFLETEALHAYMSQHRDIAHG</sequence>
<feature type="region of interest" description="Disordered" evidence="2">
    <location>
        <begin position="107"/>
        <end position="383"/>
    </location>
</feature>
<dbReference type="AlphaFoldDB" id="A0AAN6MV56"/>
<dbReference type="SMART" id="SM00298">
    <property type="entry name" value="CHROMO"/>
    <property type="match status" value="1"/>
</dbReference>
<dbReference type="Gene3D" id="2.40.50.40">
    <property type="match status" value="1"/>
</dbReference>
<proteinExistence type="predicted"/>
<comment type="caution">
    <text evidence="4">The sequence shown here is derived from an EMBL/GenBank/DDBJ whole genome shotgun (WGS) entry which is preliminary data.</text>
</comment>
<evidence type="ECO:0000256" key="2">
    <source>
        <dbReference type="SAM" id="MobiDB-lite"/>
    </source>
</evidence>
<comment type="subunit">
    <text evidence="1">Component of the NuA4 histone acetyltransferase complex.</text>
</comment>
<feature type="compositionally biased region" description="Polar residues" evidence="2">
    <location>
        <begin position="224"/>
        <end position="235"/>
    </location>
</feature>
<feature type="region of interest" description="Disordered" evidence="2">
    <location>
        <begin position="428"/>
        <end position="482"/>
    </location>
</feature>
<reference evidence="5" key="1">
    <citation type="journal article" date="2023" name="Mol. Phylogenet. Evol.">
        <title>Genome-scale phylogeny and comparative genomics of the fungal order Sordariales.</title>
        <authorList>
            <person name="Hensen N."/>
            <person name="Bonometti L."/>
            <person name="Westerberg I."/>
            <person name="Brannstrom I.O."/>
            <person name="Guillou S."/>
            <person name="Cros-Aarteil S."/>
            <person name="Calhoun S."/>
            <person name="Haridas S."/>
            <person name="Kuo A."/>
            <person name="Mondo S."/>
            <person name="Pangilinan J."/>
            <person name="Riley R."/>
            <person name="LaButti K."/>
            <person name="Andreopoulos B."/>
            <person name="Lipzen A."/>
            <person name="Chen C."/>
            <person name="Yan M."/>
            <person name="Daum C."/>
            <person name="Ng V."/>
            <person name="Clum A."/>
            <person name="Steindorff A."/>
            <person name="Ohm R.A."/>
            <person name="Martin F."/>
            <person name="Silar P."/>
            <person name="Natvig D.O."/>
            <person name="Lalanne C."/>
            <person name="Gautier V."/>
            <person name="Ament-Velasquez S.L."/>
            <person name="Kruys A."/>
            <person name="Hutchinson M.I."/>
            <person name="Powell A.J."/>
            <person name="Barry K."/>
            <person name="Miller A.N."/>
            <person name="Grigoriev I.V."/>
            <person name="Debuchy R."/>
            <person name="Gladieux P."/>
            <person name="Hiltunen Thoren M."/>
            <person name="Johannesson H."/>
        </authorList>
    </citation>
    <scope>NUCLEOTIDE SEQUENCE [LARGE SCALE GENOMIC DNA]</scope>
    <source>
        <strain evidence="5">CBS 340.73</strain>
    </source>
</reference>
<dbReference type="InterPro" id="IPR000953">
    <property type="entry name" value="Chromo/chromo_shadow_dom"/>
</dbReference>
<feature type="region of interest" description="Disordered" evidence="2">
    <location>
        <begin position="15"/>
        <end position="91"/>
    </location>
</feature>
<organism evidence="4 5">
    <name type="scientific">Diplogelasinospora grovesii</name>
    <dbReference type="NCBI Taxonomy" id="303347"/>
    <lineage>
        <taxon>Eukaryota</taxon>
        <taxon>Fungi</taxon>
        <taxon>Dikarya</taxon>
        <taxon>Ascomycota</taxon>
        <taxon>Pezizomycotina</taxon>
        <taxon>Sordariomycetes</taxon>
        <taxon>Sordariomycetidae</taxon>
        <taxon>Sordariales</taxon>
        <taxon>Diplogelasinosporaceae</taxon>
        <taxon>Diplogelasinospora</taxon>
    </lineage>
</organism>